<comment type="caution">
    <text evidence="2">The sequence shown here is derived from an EMBL/GenBank/DDBJ whole genome shotgun (WGS) entry which is preliminary data.</text>
</comment>
<gene>
    <name evidence="2" type="ORF">V5O48_008245</name>
</gene>
<keyword evidence="3" id="KW-1185">Reference proteome</keyword>
<feature type="region of interest" description="Disordered" evidence="1">
    <location>
        <begin position="1"/>
        <end position="168"/>
    </location>
</feature>
<accession>A0ABR3FEY8</accession>
<feature type="region of interest" description="Disordered" evidence="1">
    <location>
        <begin position="196"/>
        <end position="252"/>
    </location>
</feature>
<feature type="compositionally biased region" description="Acidic residues" evidence="1">
    <location>
        <begin position="95"/>
        <end position="111"/>
    </location>
</feature>
<protein>
    <submittedName>
        <fullName evidence="2">Uncharacterized protein</fullName>
    </submittedName>
</protein>
<sequence>MPDPGSTPAATQDSQSSETRGRGRGRGKSRGGLGKYLRARGRGRGFGRPAEFHKRLLLEGEGPLDDEEDEEEKAERLKKYSRRQLGTNADRYKEEEPELGSDGEPIVEPEVDLSSFLAKQHLHDENAPGPSASRVDEDDDDDIDHGIDNAALGYQSKSDIAASRKGKVQEIQWDNQLDEMMREKESADAARDLKTRFRAKSEKLKTKPVIPSTRERKHDTSAVDAPPLPLPENAKPKTQQEEMEDFLDDLLG</sequence>
<name>A0ABR3FEY8_9AGAR</name>
<proteinExistence type="predicted"/>
<feature type="compositionally biased region" description="Polar residues" evidence="1">
    <location>
        <begin position="8"/>
        <end position="18"/>
    </location>
</feature>
<feature type="compositionally biased region" description="Acidic residues" evidence="1">
    <location>
        <begin position="241"/>
        <end position="252"/>
    </location>
</feature>
<feature type="compositionally biased region" description="Basic and acidic residues" evidence="1">
    <location>
        <begin position="196"/>
        <end position="205"/>
    </location>
</feature>
<evidence type="ECO:0000256" key="1">
    <source>
        <dbReference type="SAM" id="MobiDB-lite"/>
    </source>
</evidence>
<organism evidence="2 3">
    <name type="scientific">Marasmius crinis-equi</name>
    <dbReference type="NCBI Taxonomy" id="585013"/>
    <lineage>
        <taxon>Eukaryota</taxon>
        <taxon>Fungi</taxon>
        <taxon>Dikarya</taxon>
        <taxon>Basidiomycota</taxon>
        <taxon>Agaricomycotina</taxon>
        <taxon>Agaricomycetes</taxon>
        <taxon>Agaricomycetidae</taxon>
        <taxon>Agaricales</taxon>
        <taxon>Marasmiineae</taxon>
        <taxon>Marasmiaceae</taxon>
        <taxon>Marasmius</taxon>
    </lineage>
</organism>
<feature type="compositionally biased region" description="Acidic residues" evidence="1">
    <location>
        <begin position="62"/>
        <end position="72"/>
    </location>
</feature>
<dbReference type="Proteomes" id="UP001465976">
    <property type="component" value="Unassembled WGS sequence"/>
</dbReference>
<dbReference type="EMBL" id="JBAHYK010000473">
    <property type="protein sequence ID" value="KAL0573702.1"/>
    <property type="molecule type" value="Genomic_DNA"/>
</dbReference>
<evidence type="ECO:0000313" key="2">
    <source>
        <dbReference type="EMBL" id="KAL0573702.1"/>
    </source>
</evidence>
<evidence type="ECO:0000313" key="3">
    <source>
        <dbReference type="Proteomes" id="UP001465976"/>
    </source>
</evidence>
<reference evidence="2 3" key="1">
    <citation type="submission" date="2024-02" db="EMBL/GenBank/DDBJ databases">
        <title>A draft genome for the cacao thread blight pathogen Marasmius crinis-equi.</title>
        <authorList>
            <person name="Cohen S.P."/>
            <person name="Baruah I.K."/>
            <person name="Amoako-Attah I."/>
            <person name="Bukari Y."/>
            <person name="Meinhardt L.W."/>
            <person name="Bailey B.A."/>
        </authorList>
    </citation>
    <scope>NUCLEOTIDE SEQUENCE [LARGE SCALE GENOMIC DNA]</scope>
    <source>
        <strain evidence="2 3">GH-76</strain>
    </source>
</reference>